<dbReference type="PANTHER" id="PTHR10605:SF56">
    <property type="entry name" value="BIFUNCTIONAL HEPARAN SULFATE N-DEACETYLASE_N-SULFOTRANSFERASE"/>
    <property type="match status" value="1"/>
</dbReference>
<reference evidence="2 3" key="1">
    <citation type="submission" date="2018-05" db="EMBL/GenBank/DDBJ databases">
        <title>Leucothrix arctica sp. nov., isolated from Arctic seawater.</title>
        <authorList>
            <person name="Choi A."/>
            <person name="Baek K."/>
        </authorList>
    </citation>
    <scope>NUCLEOTIDE SEQUENCE [LARGE SCALE GENOMIC DNA]</scope>
    <source>
        <strain evidence="2 3">JCM 18388</strain>
    </source>
</reference>
<keyword evidence="3" id="KW-1185">Reference proteome</keyword>
<evidence type="ECO:0000256" key="1">
    <source>
        <dbReference type="ARBA" id="ARBA00022679"/>
    </source>
</evidence>
<evidence type="ECO:0008006" key="4">
    <source>
        <dbReference type="Google" id="ProtNLM"/>
    </source>
</evidence>
<dbReference type="PANTHER" id="PTHR10605">
    <property type="entry name" value="HEPARAN SULFATE SULFOTRANSFERASE"/>
    <property type="match status" value="1"/>
</dbReference>
<dbReference type="RefSeq" id="WP_219988766.1">
    <property type="nucleotide sequence ID" value="NZ_QGKM01000043.1"/>
</dbReference>
<dbReference type="InterPro" id="IPR037359">
    <property type="entry name" value="NST/OST"/>
</dbReference>
<comment type="caution">
    <text evidence="2">The sequence shown here is derived from an EMBL/GenBank/DDBJ whole genome shotgun (WGS) entry which is preliminary data.</text>
</comment>
<name>A0A317CAC9_9GAMM</name>
<dbReference type="EMBL" id="QGKM01000043">
    <property type="protein sequence ID" value="PWQ95564.1"/>
    <property type="molecule type" value="Genomic_DNA"/>
</dbReference>
<dbReference type="Gene3D" id="3.40.50.300">
    <property type="entry name" value="P-loop containing nucleotide triphosphate hydrolases"/>
    <property type="match status" value="1"/>
</dbReference>
<dbReference type="Proteomes" id="UP000245539">
    <property type="component" value="Unassembled WGS sequence"/>
</dbReference>
<protein>
    <recommendedName>
        <fullName evidence="4">Sulfotransferase domain-containing protein</fullName>
    </recommendedName>
</protein>
<organism evidence="2 3">
    <name type="scientific">Leucothrix pacifica</name>
    <dbReference type="NCBI Taxonomy" id="1247513"/>
    <lineage>
        <taxon>Bacteria</taxon>
        <taxon>Pseudomonadati</taxon>
        <taxon>Pseudomonadota</taxon>
        <taxon>Gammaproteobacteria</taxon>
        <taxon>Thiotrichales</taxon>
        <taxon>Thiotrichaceae</taxon>
        <taxon>Leucothrix</taxon>
    </lineage>
</organism>
<feature type="non-terminal residue" evidence="2">
    <location>
        <position position="1"/>
    </location>
</feature>
<sequence length="102" mass="11923">YCVTSVNNMEQHKKLPDVIFIGPLKTATSYIYDYFLHHPGVATSEPVKELFYYDDYYDKGQDWYLSHFSPKVEHQLTIDVSSYDYECGQPGGLPDDRKAIRY</sequence>
<evidence type="ECO:0000313" key="2">
    <source>
        <dbReference type="EMBL" id="PWQ95564.1"/>
    </source>
</evidence>
<dbReference type="SUPFAM" id="SSF52540">
    <property type="entry name" value="P-loop containing nucleoside triphosphate hydrolases"/>
    <property type="match status" value="1"/>
</dbReference>
<proteinExistence type="predicted"/>
<dbReference type="InterPro" id="IPR027417">
    <property type="entry name" value="P-loop_NTPase"/>
</dbReference>
<keyword evidence="1" id="KW-0808">Transferase</keyword>
<dbReference type="GO" id="GO:0008146">
    <property type="term" value="F:sulfotransferase activity"/>
    <property type="evidence" value="ECO:0007669"/>
    <property type="project" value="InterPro"/>
</dbReference>
<gene>
    <name evidence="2" type="ORF">DKW60_14185</name>
</gene>
<dbReference type="AlphaFoldDB" id="A0A317CAC9"/>
<evidence type="ECO:0000313" key="3">
    <source>
        <dbReference type="Proteomes" id="UP000245539"/>
    </source>
</evidence>
<accession>A0A317CAC9</accession>